<reference evidence="2 3" key="1">
    <citation type="journal article" date="2018" name="J. Invertebr. Pathol.">
        <title>New genotyping method for the causative agent of crayfish plague (Aphanomyces astaci) based on whole genome data.</title>
        <authorList>
            <person name="Minardi D."/>
            <person name="Studholme D.J."/>
            <person name="van der Giezen M."/>
            <person name="Pretto T."/>
            <person name="Oidtmann B."/>
        </authorList>
    </citation>
    <scope>NUCLEOTIDE SEQUENCE [LARGE SCALE GENOMIC DNA]</scope>
    <source>
        <strain evidence="2 3">KB13</strain>
    </source>
</reference>
<feature type="compositionally biased region" description="Basic and acidic residues" evidence="1">
    <location>
        <begin position="127"/>
        <end position="144"/>
    </location>
</feature>
<dbReference type="Proteomes" id="UP000275652">
    <property type="component" value="Unassembled WGS sequence"/>
</dbReference>
<evidence type="ECO:0000256" key="1">
    <source>
        <dbReference type="SAM" id="MobiDB-lite"/>
    </source>
</evidence>
<feature type="region of interest" description="Disordered" evidence="1">
    <location>
        <begin position="1"/>
        <end position="22"/>
    </location>
</feature>
<dbReference type="AlphaFoldDB" id="A0A9X8EAW1"/>
<name>A0A9X8EAW1_APHAT</name>
<feature type="non-terminal residue" evidence="2">
    <location>
        <position position="1"/>
    </location>
</feature>
<sequence length="203" mass="21631">MQQIHDSIAAAQQRQSTQANKHGRSNFASFAVGEQVLLHKSAVPAAHVRLECPDGGLYPANGFVGRAATCAPVARTCACSRAHVDELDVGEAHTLDQALAGSTDNPPGVTRTPCIGVVADIAAWPRGGERPGTADRPRERDRGFAMDSDGSAVLQQCFIIAKLDPPHVNRPALQALPFMQLAHGALELIKPVKTHPRKLHALH</sequence>
<evidence type="ECO:0000313" key="3">
    <source>
        <dbReference type="Proteomes" id="UP000275652"/>
    </source>
</evidence>
<proteinExistence type="predicted"/>
<comment type="caution">
    <text evidence="2">The sequence shown here is derived from an EMBL/GenBank/DDBJ whole genome shotgun (WGS) entry which is preliminary data.</text>
</comment>
<feature type="compositionally biased region" description="Polar residues" evidence="1">
    <location>
        <begin position="1"/>
        <end position="20"/>
    </location>
</feature>
<protein>
    <submittedName>
        <fullName evidence="2">Uncharacterized protein</fullName>
    </submittedName>
</protein>
<gene>
    <name evidence="2" type="ORF">DYB28_012099</name>
</gene>
<feature type="region of interest" description="Disordered" evidence="1">
    <location>
        <begin position="126"/>
        <end position="145"/>
    </location>
</feature>
<organism evidence="2 3">
    <name type="scientific">Aphanomyces astaci</name>
    <name type="common">Crayfish plague agent</name>
    <dbReference type="NCBI Taxonomy" id="112090"/>
    <lineage>
        <taxon>Eukaryota</taxon>
        <taxon>Sar</taxon>
        <taxon>Stramenopiles</taxon>
        <taxon>Oomycota</taxon>
        <taxon>Saprolegniomycetes</taxon>
        <taxon>Saprolegniales</taxon>
        <taxon>Verrucalvaceae</taxon>
        <taxon>Aphanomyces</taxon>
    </lineage>
</organism>
<evidence type="ECO:0000313" key="2">
    <source>
        <dbReference type="EMBL" id="RLO12334.1"/>
    </source>
</evidence>
<accession>A0A9X8EAW1</accession>
<dbReference type="EMBL" id="QUTI01013856">
    <property type="protein sequence ID" value="RLO12334.1"/>
    <property type="molecule type" value="Genomic_DNA"/>
</dbReference>